<proteinExistence type="predicted"/>
<dbReference type="EMBL" id="AP035768">
    <property type="protein sequence ID" value="BFO13629.1"/>
    <property type="molecule type" value="Genomic_DNA"/>
</dbReference>
<protein>
    <submittedName>
        <fullName evidence="2">Uncharacterized protein</fullName>
    </submittedName>
</protein>
<dbReference type="AlphaFoldDB" id="A0AAT9H8B7"/>
<feature type="region of interest" description="Disordered" evidence="1">
    <location>
        <begin position="23"/>
        <end position="94"/>
    </location>
</feature>
<gene>
    <name evidence="2" type="ORF">SHKM778_00170</name>
</gene>
<name>A0AAT9H8B7_9ACTN</name>
<reference evidence="2" key="1">
    <citation type="submission" date="2024-06" db="EMBL/GenBank/DDBJ databases">
        <authorList>
            <consortium name="consrtm"/>
            <person name="Uemura M."/>
            <person name="Terahara T."/>
        </authorList>
    </citation>
    <scope>NUCLEOTIDE SEQUENCE</scope>
    <source>
        <strain evidence="2">KM77-8</strain>
    </source>
</reference>
<reference evidence="2" key="2">
    <citation type="submission" date="2024-07" db="EMBL/GenBank/DDBJ databases">
        <title>Streptomyces haneummycinica sp. nov., a new antibiotic-producing actinobacterium isolated from marine sediment.</title>
        <authorList>
            <person name="Uemura M."/>
            <person name="Hamada M."/>
            <person name="Hirano S."/>
            <person name="Kobayashi K."/>
            <person name="Ohshiro T."/>
            <person name="Kobayashi T."/>
            <person name="Terahara T."/>
        </authorList>
    </citation>
    <scope>NUCLEOTIDE SEQUENCE</scope>
    <source>
        <strain evidence="2">KM77-8</strain>
    </source>
</reference>
<evidence type="ECO:0000256" key="1">
    <source>
        <dbReference type="SAM" id="MobiDB-lite"/>
    </source>
</evidence>
<evidence type="ECO:0000313" key="2">
    <source>
        <dbReference type="EMBL" id="BFO13629.1"/>
    </source>
</evidence>
<organism evidence="2">
    <name type="scientific">Streptomyces haneummycinicus</name>
    <dbReference type="NCBI Taxonomy" id="3074435"/>
    <lineage>
        <taxon>Bacteria</taxon>
        <taxon>Bacillati</taxon>
        <taxon>Actinomycetota</taxon>
        <taxon>Actinomycetes</taxon>
        <taxon>Kitasatosporales</taxon>
        <taxon>Streptomycetaceae</taxon>
        <taxon>Streptomyces</taxon>
    </lineage>
</organism>
<feature type="compositionally biased region" description="Basic and acidic residues" evidence="1">
    <location>
        <begin position="24"/>
        <end position="34"/>
    </location>
</feature>
<sequence length="213" mass="22372">MGHAGDLPRRSLCQEAGTYYLSVERVDPDGEDSSRGPWDMELTAVSEPAPEKAGATSAPTRWNSAPPQPLDGSPERRSGGAGFTRATPVGQGVWRDDIRPGRTLFYKVPVDWGQQLHVTAELGASGTAGSGYVAAALDLDLYNPVRGHVVDVGVDYDGGSKAGSLAPLPPVAYANRHAAGRQAAGAMRVAGSYYLVAHLSAGWRTPSATSPFR</sequence>
<accession>A0AAT9H8B7</accession>